<dbReference type="EMBL" id="HG937694">
    <property type="protein sequence ID" value="CDP38500.1"/>
    <property type="molecule type" value="Genomic_DNA"/>
</dbReference>
<dbReference type="GO" id="GO:0030428">
    <property type="term" value="C:cell septum"/>
    <property type="evidence" value="ECO:0007669"/>
    <property type="project" value="TreeGrafter"/>
</dbReference>
<reference evidence="13" key="2">
    <citation type="submission" date="2014-06" db="EMBL/GenBank/DDBJ databases">
        <title>The complete genome of Blastobotrys (Arxula) adeninivorans LS3 - a yeast of biotechnological interest.</title>
        <authorList>
            <person name="Kunze G."/>
            <person name="Gaillardin C."/>
            <person name="Czernicka M."/>
            <person name="Durrens P."/>
            <person name="Martin T."/>
            <person name="Boer E."/>
            <person name="Gabaldon T."/>
            <person name="Cruz J."/>
            <person name="Talla E."/>
            <person name="Marck C."/>
            <person name="Goffeau A."/>
            <person name="Barbe V."/>
            <person name="Baret P."/>
            <person name="Baronian K."/>
            <person name="Beier S."/>
            <person name="Bleykasten C."/>
            <person name="Bode R."/>
            <person name="Casaregola S."/>
            <person name="Despons L."/>
            <person name="Fairhead C."/>
            <person name="Giersberg M."/>
            <person name="Gierski P."/>
            <person name="Hahnel U."/>
            <person name="Hartmann A."/>
            <person name="Jankowska D."/>
            <person name="Jubin C."/>
            <person name="Jung P."/>
            <person name="Lafontaine I."/>
            <person name="Leh-Louis V."/>
            <person name="Lemaire M."/>
            <person name="Marcet-Houben M."/>
            <person name="Mascher M."/>
            <person name="Morel G."/>
            <person name="Richard G.-F."/>
            <person name="Riechen J."/>
            <person name="Sacerdot C."/>
            <person name="Sarkar A."/>
            <person name="Savel G."/>
            <person name="Schacherer J."/>
            <person name="Sherman D."/>
            <person name="Straub M.-L."/>
            <person name="Stein N."/>
            <person name="Thierry A."/>
            <person name="Trautwein-Schult A."/>
            <person name="Westhof E."/>
            <person name="Worch S."/>
            <person name="Dujon B."/>
            <person name="Souciet J.-L."/>
            <person name="Wincker P."/>
            <person name="Scholz U."/>
            <person name="Neuveglise N."/>
        </authorList>
    </citation>
    <scope>NUCLEOTIDE SEQUENCE</scope>
    <source>
        <strain evidence="13">LS3</strain>
    </source>
</reference>
<dbReference type="Pfam" id="PF03142">
    <property type="entry name" value="Chitin_synth_2"/>
    <property type="match status" value="1"/>
</dbReference>
<dbReference type="CDD" id="cd04190">
    <property type="entry name" value="Chitin_synth_C"/>
    <property type="match status" value="1"/>
</dbReference>
<feature type="domain" description="Chitin synthase 4-like" evidence="12">
    <location>
        <begin position="358"/>
        <end position="441"/>
    </location>
</feature>
<evidence type="ECO:0000256" key="7">
    <source>
        <dbReference type="ARBA" id="ARBA00022989"/>
    </source>
</evidence>
<name>A0A060TBL5_BLAAD</name>
<keyword evidence="4" id="KW-0328">Glycosyltransferase</keyword>
<dbReference type="Pfam" id="PF22997">
    <property type="entry name" value="CHS4"/>
    <property type="match status" value="1"/>
</dbReference>
<keyword evidence="3" id="KW-1003">Cell membrane</keyword>
<reference evidence="13" key="1">
    <citation type="submission" date="2014-02" db="EMBL/GenBank/DDBJ databases">
        <authorList>
            <person name="Genoscope - CEA"/>
        </authorList>
    </citation>
    <scope>NUCLEOTIDE SEQUENCE</scope>
    <source>
        <strain evidence="13">LS3</strain>
    </source>
</reference>
<protein>
    <recommendedName>
        <fullName evidence="2">chitin synthase</fullName>
        <ecNumber evidence="2">2.4.1.16</ecNumber>
    </recommendedName>
</protein>
<dbReference type="GO" id="GO:0004100">
    <property type="term" value="F:chitin synthase activity"/>
    <property type="evidence" value="ECO:0007669"/>
    <property type="project" value="UniProtKB-EC"/>
</dbReference>
<evidence type="ECO:0000256" key="11">
    <source>
        <dbReference type="SAM" id="Phobius"/>
    </source>
</evidence>
<keyword evidence="9" id="KW-0325">Glycoprotein</keyword>
<keyword evidence="5" id="KW-0808">Transferase</keyword>
<evidence type="ECO:0000256" key="8">
    <source>
        <dbReference type="ARBA" id="ARBA00023136"/>
    </source>
</evidence>
<evidence type="ECO:0000256" key="9">
    <source>
        <dbReference type="ARBA" id="ARBA00023180"/>
    </source>
</evidence>
<dbReference type="InterPro" id="IPR054295">
    <property type="entry name" value="CHS4-like_dom"/>
</dbReference>
<dbReference type="PhylomeDB" id="A0A060TBL5"/>
<dbReference type="GO" id="GO:0005886">
    <property type="term" value="C:plasma membrane"/>
    <property type="evidence" value="ECO:0007669"/>
    <property type="project" value="UniProtKB-SubCell"/>
</dbReference>
<evidence type="ECO:0000256" key="1">
    <source>
        <dbReference type="ARBA" id="ARBA00004651"/>
    </source>
</evidence>
<dbReference type="PANTHER" id="PTHR22914:SF16">
    <property type="entry name" value="CHITIN SYNTHASE 3"/>
    <property type="match status" value="1"/>
</dbReference>
<feature type="transmembrane region" description="Helical" evidence="11">
    <location>
        <begin position="983"/>
        <end position="1001"/>
    </location>
</feature>
<proteinExistence type="predicted"/>
<dbReference type="InterPro" id="IPR029044">
    <property type="entry name" value="Nucleotide-diphossugar_trans"/>
</dbReference>
<evidence type="ECO:0000259" key="12">
    <source>
        <dbReference type="Pfam" id="PF22997"/>
    </source>
</evidence>
<keyword evidence="7 11" id="KW-1133">Transmembrane helix</keyword>
<dbReference type="PANTHER" id="PTHR22914">
    <property type="entry name" value="CHITIN SYNTHASE"/>
    <property type="match status" value="1"/>
</dbReference>
<evidence type="ECO:0000256" key="10">
    <source>
        <dbReference type="SAM" id="MobiDB-lite"/>
    </source>
</evidence>
<keyword evidence="6 11" id="KW-0812">Transmembrane</keyword>
<evidence type="ECO:0000313" key="13">
    <source>
        <dbReference type="EMBL" id="CDP38500.1"/>
    </source>
</evidence>
<accession>A0A060TBL5</accession>
<dbReference type="GO" id="GO:0006031">
    <property type="term" value="P:chitin biosynthetic process"/>
    <property type="evidence" value="ECO:0007669"/>
    <property type="project" value="TreeGrafter"/>
</dbReference>
<evidence type="ECO:0000256" key="4">
    <source>
        <dbReference type="ARBA" id="ARBA00022676"/>
    </source>
</evidence>
<evidence type="ECO:0000256" key="5">
    <source>
        <dbReference type="ARBA" id="ARBA00022679"/>
    </source>
</evidence>
<organism evidence="13">
    <name type="scientific">Blastobotrys adeninivorans</name>
    <name type="common">Yeast</name>
    <name type="synonym">Arxula adeninivorans</name>
    <dbReference type="NCBI Taxonomy" id="409370"/>
    <lineage>
        <taxon>Eukaryota</taxon>
        <taxon>Fungi</taxon>
        <taxon>Dikarya</taxon>
        <taxon>Ascomycota</taxon>
        <taxon>Saccharomycotina</taxon>
        <taxon>Dipodascomycetes</taxon>
        <taxon>Dipodascales</taxon>
        <taxon>Trichomonascaceae</taxon>
        <taxon>Blastobotrys</taxon>
    </lineage>
</organism>
<comment type="subcellular location">
    <subcellularLocation>
        <location evidence="1">Cell membrane</location>
        <topology evidence="1">Multi-pass membrane protein</topology>
    </subcellularLocation>
</comment>
<feature type="transmembrane region" description="Helical" evidence="11">
    <location>
        <begin position="960"/>
        <end position="977"/>
    </location>
</feature>
<feature type="transmembrane region" description="Helical" evidence="11">
    <location>
        <begin position="933"/>
        <end position="953"/>
    </location>
</feature>
<feature type="compositionally biased region" description="Low complexity" evidence="10">
    <location>
        <begin position="26"/>
        <end position="43"/>
    </location>
</feature>
<sequence length="1052" mass="117966">MTSSSSDRSGSVYNLSNLFSWAQSEGNSSQRSHRSQSSMNSGHTNRLVHPERARLDSNHPNYYYNRHAIEDGNGLVVEPSSTGNEPVVHAGPVDTGPTSTAAQFRGESPSFFLEGLSVKSNSLASTAVEEINVGDLSVREPPNLTLWQIYCKIITLPIPSKFLRWFSIATPIQELAWREKMGLNSIIFIISLLVGFCTFGLNNIMCTQSIARMHYNAVPRGTMVVHGSLLNISSFTHIPIYSHTDGLHGLAIKNALRITDGSLLFQNVNNYCLGQLQPKKGLTVPLNEEGLAPWYFPCRALTLNGHLIKHPVQTRGPINNPYNHTAHIEYGIDDPAYGCHLSTEARQNFYSMRKFGDIFYTWEDLERFEKLKMRRLRVYHGHVVDLDRLELLRSNWYLSDSLEYLLNEPAEPQVDMSIRGSISTATRRASMCAVELAKVGVIDTETLGCITSHVITSSAIALIVTIMTCKFLCAVYYELFKTWQIDACANVSMSALAGKNTDALVPSSTLGSPIVNTSFLDTNFCNRQEHSAISQPALLTSESVLPNTEASYLKYIICLVTVYSEGEKGLRRCLDSIALSDYPSSHLLIVVICDGYVVGAGNDRPTPEIVESMMETLSGDQGPFSYYSLGLAEKRRNMAHLSYGFYRHGIENENQTSKRVPMLCITKCGNPVERVWESTRPGNRGKRDSQLILLRLLQRVMFNERMTDLENEICIALMKLMKIKPDTFEAIVMVDADTKVSSSSIRHFVSCLNKDPSIMGLCGETKIGNQNDSWVTKIQVFEYFISHHSTKSFESVFGGVTCLPGCFCMYRIKAPKGSQGFCVPLLANPDIVERYSLNNSDSVHANNLLLLGEDRYLTTLMLKTFPQRKQVFVSQAKCETLVPASFRVLLDQRRRWINSTIHNLLELLLVRDLCGVFCISMQFVVFVELIGTVTLPATTLFVVALLVISAVNLTVPVVPLALLSLILGSSTLLIIFTGHRYTYLVWMLIYMLSLPIWNVVLPLNAFWRFDDFTWGTTRQLEDAKKDAQTRGHLDTSKIELRSLQEYLAQRKY</sequence>
<evidence type="ECO:0000256" key="2">
    <source>
        <dbReference type="ARBA" id="ARBA00012543"/>
    </source>
</evidence>
<feature type="region of interest" description="Disordered" evidence="10">
    <location>
        <begin position="24"/>
        <end position="54"/>
    </location>
</feature>
<evidence type="ECO:0000256" key="3">
    <source>
        <dbReference type="ARBA" id="ARBA00022475"/>
    </source>
</evidence>
<dbReference type="InterPro" id="IPR004835">
    <property type="entry name" value="Chitin_synth"/>
</dbReference>
<dbReference type="AlphaFoldDB" id="A0A060TBL5"/>
<dbReference type="EC" id="2.4.1.16" evidence="2"/>
<dbReference type="SUPFAM" id="SSF53448">
    <property type="entry name" value="Nucleotide-diphospho-sugar transferases"/>
    <property type="match status" value="1"/>
</dbReference>
<evidence type="ECO:0000256" key="6">
    <source>
        <dbReference type="ARBA" id="ARBA00022692"/>
    </source>
</evidence>
<gene>
    <name evidence="13" type="ORF">GNLVRS02_ARAD1D36058g</name>
</gene>
<feature type="transmembrane region" description="Helical" evidence="11">
    <location>
        <begin position="181"/>
        <end position="201"/>
    </location>
</feature>
<keyword evidence="8 11" id="KW-0472">Membrane</keyword>